<dbReference type="Pfam" id="PF13519">
    <property type="entry name" value="VWA_2"/>
    <property type="match status" value="1"/>
</dbReference>
<dbReference type="InterPro" id="IPR050923">
    <property type="entry name" value="Cell_Proc_Reg/RNA_Proc"/>
</dbReference>
<keyword evidence="6" id="KW-1185">Reference proteome</keyword>
<feature type="compositionally biased region" description="Pro residues" evidence="1">
    <location>
        <begin position="329"/>
        <end position="341"/>
    </location>
</feature>
<dbReference type="CDD" id="cd00198">
    <property type="entry name" value="vWFA"/>
    <property type="match status" value="1"/>
</dbReference>
<evidence type="ECO:0000256" key="2">
    <source>
        <dbReference type="SAM" id="Phobius"/>
    </source>
</evidence>
<dbReference type="CDD" id="cd00060">
    <property type="entry name" value="FHA"/>
    <property type="match status" value="1"/>
</dbReference>
<feature type="signal peptide" evidence="3">
    <location>
        <begin position="1"/>
        <end position="24"/>
    </location>
</feature>
<dbReference type="InterPro" id="IPR000253">
    <property type="entry name" value="FHA_dom"/>
</dbReference>
<dbReference type="SMART" id="SM00240">
    <property type="entry name" value="FHA"/>
    <property type="match status" value="1"/>
</dbReference>
<proteinExistence type="predicted"/>
<keyword evidence="2" id="KW-0812">Transmembrane</keyword>
<feature type="chain" id="PRO_5011973127" evidence="3">
    <location>
        <begin position="25"/>
        <end position="534"/>
    </location>
</feature>
<gene>
    <name evidence="5" type="ORF">SAMN05877831_12311</name>
</gene>
<evidence type="ECO:0000259" key="4">
    <source>
        <dbReference type="PROSITE" id="PS50006"/>
    </source>
</evidence>
<dbReference type="SUPFAM" id="SSF53300">
    <property type="entry name" value="vWA-like"/>
    <property type="match status" value="1"/>
</dbReference>
<name>A0A285TLP8_9RHOB</name>
<keyword evidence="2" id="KW-0472">Membrane</keyword>
<dbReference type="RefSeq" id="WP_176518692.1">
    <property type="nucleotide sequence ID" value="NZ_OBMT01000023.1"/>
</dbReference>
<protein>
    <submittedName>
        <fullName evidence="5">von Willebrand factor type A domain-containing protein</fullName>
    </submittedName>
</protein>
<dbReference type="AlphaFoldDB" id="A0A285TLP8"/>
<keyword evidence="2" id="KW-1133">Transmembrane helix</keyword>
<keyword evidence="3" id="KW-0732">Signal</keyword>
<dbReference type="PROSITE" id="PS50006">
    <property type="entry name" value="FHA_DOMAIN"/>
    <property type="match status" value="1"/>
</dbReference>
<evidence type="ECO:0000313" key="6">
    <source>
        <dbReference type="Proteomes" id="UP000219111"/>
    </source>
</evidence>
<dbReference type="EMBL" id="OBMT01000023">
    <property type="protein sequence ID" value="SOC21401.1"/>
    <property type="molecule type" value="Genomic_DNA"/>
</dbReference>
<organism evidence="5 6">
    <name type="scientific">Rhodobacter maris</name>
    <dbReference type="NCBI Taxonomy" id="446682"/>
    <lineage>
        <taxon>Bacteria</taxon>
        <taxon>Pseudomonadati</taxon>
        <taxon>Pseudomonadota</taxon>
        <taxon>Alphaproteobacteria</taxon>
        <taxon>Rhodobacterales</taxon>
        <taxon>Rhodobacter group</taxon>
        <taxon>Rhodobacter</taxon>
    </lineage>
</organism>
<dbReference type="InterPro" id="IPR008984">
    <property type="entry name" value="SMAD_FHA_dom_sf"/>
</dbReference>
<evidence type="ECO:0000256" key="3">
    <source>
        <dbReference type="SAM" id="SignalP"/>
    </source>
</evidence>
<evidence type="ECO:0000313" key="5">
    <source>
        <dbReference type="EMBL" id="SOC21401.1"/>
    </source>
</evidence>
<dbReference type="Gene3D" id="3.40.50.410">
    <property type="entry name" value="von Willebrand factor, type A domain"/>
    <property type="match status" value="1"/>
</dbReference>
<accession>A0A285TLP8</accession>
<feature type="domain" description="FHA" evidence="4">
    <location>
        <begin position="460"/>
        <end position="510"/>
    </location>
</feature>
<dbReference type="Pfam" id="PF00498">
    <property type="entry name" value="FHA"/>
    <property type="match status" value="1"/>
</dbReference>
<dbReference type="InterPro" id="IPR002035">
    <property type="entry name" value="VWF_A"/>
</dbReference>
<feature type="transmembrane region" description="Helical" evidence="2">
    <location>
        <begin position="379"/>
        <end position="399"/>
    </location>
</feature>
<dbReference type="Gene3D" id="2.60.200.20">
    <property type="match status" value="1"/>
</dbReference>
<evidence type="ECO:0000256" key="1">
    <source>
        <dbReference type="SAM" id="MobiDB-lite"/>
    </source>
</evidence>
<dbReference type="PANTHER" id="PTHR23308">
    <property type="entry name" value="NUCLEAR INHIBITOR OF PROTEIN PHOSPHATASE-1"/>
    <property type="match status" value="1"/>
</dbReference>
<sequence>MLSRHSAHVLALLAALVAPGLAHAEVNRLDSPLDCSAPLPGGLNGCLLRLPSGQSAPSVEATNPDGTSGSASWRLLGPSEVAGLAKIDLSGTLIVVDLTLGKDKGRVPYFKAEKAAIHALVAALPPEELVALSTFGATRTDVVPFTRDRQAVLGAIDALTLTETTTLLQRNLLDAIQIVKAQSSLAIGRILLVSDGLDEDAALPVKTITLAQQTGVSISALGSYWQRSGAEDIGRGRGYLEAIVTGTAGEFAAAEYRKKADADRAVTDLAARLWQVRNSSRLVALAPGVTPAPAKITVKVDRPLVSNSATRVQVDYTADYVPLGLDGKPLPPPAPPKPAPAPEAKAPSPVVKPPVLPVPQPVAKRDYLAEGMKLAKDHWYVLAGLGAALLIGLIGVLVAKRSKSEEDDLVLDDEGDELGGGRTATAWPPGPTPVLAPEPPRAVLFDKHSGRRIELREARLSIGRGSKNDIILEDDSVSRAHAILQLGPDGGAAITDLQSLNGTFVNGVRVGETKGVQFGDAIKLGDRALILQHP</sequence>
<feature type="region of interest" description="Disordered" evidence="1">
    <location>
        <begin position="325"/>
        <end position="352"/>
    </location>
</feature>
<reference evidence="6" key="1">
    <citation type="submission" date="2017-08" db="EMBL/GenBank/DDBJ databases">
        <authorList>
            <person name="Varghese N."/>
            <person name="Submissions S."/>
        </authorList>
    </citation>
    <scope>NUCLEOTIDE SEQUENCE [LARGE SCALE GENOMIC DNA]</scope>
    <source>
        <strain evidence="6">JA276</strain>
    </source>
</reference>
<dbReference type="SUPFAM" id="SSF49879">
    <property type="entry name" value="SMAD/FHA domain"/>
    <property type="match status" value="1"/>
</dbReference>
<dbReference type="InterPro" id="IPR036465">
    <property type="entry name" value="vWFA_dom_sf"/>
</dbReference>
<dbReference type="Proteomes" id="UP000219111">
    <property type="component" value="Unassembled WGS sequence"/>
</dbReference>